<dbReference type="PROSITE" id="PS51819">
    <property type="entry name" value="VOC"/>
    <property type="match status" value="1"/>
</dbReference>
<keyword evidence="3" id="KW-1185">Reference proteome</keyword>
<dbReference type="Pfam" id="PF18029">
    <property type="entry name" value="Glyoxalase_6"/>
    <property type="match status" value="2"/>
</dbReference>
<feature type="domain" description="VOC" evidence="1">
    <location>
        <begin position="165"/>
        <end position="278"/>
    </location>
</feature>
<dbReference type="Gene3D" id="3.10.180.10">
    <property type="entry name" value="2,3-Dihydroxybiphenyl 1,2-Dioxygenase, domain 1"/>
    <property type="match status" value="2"/>
</dbReference>
<organism evidence="2 3">
    <name type="scientific">Streptomyces turgidiscabies</name>
    <dbReference type="NCBI Taxonomy" id="85558"/>
    <lineage>
        <taxon>Bacteria</taxon>
        <taxon>Bacillati</taxon>
        <taxon>Actinomycetota</taxon>
        <taxon>Actinomycetes</taxon>
        <taxon>Kitasatosporales</taxon>
        <taxon>Streptomycetaceae</taxon>
        <taxon>Streptomyces</taxon>
    </lineage>
</organism>
<comment type="caution">
    <text evidence="2">The sequence shown here is derived from an EMBL/GenBank/DDBJ whole genome shotgun (WGS) entry which is preliminary data.</text>
</comment>
<evidence type="ECO:0000259" key="1">
    <source>
        <dbReference type="PROSITE" id="PS51819"/>
    </source>
</evidence>
<dbReference type="CDD" id="cd06587">
    <property type="entry name" value="VOC"/>
    <property type="match status" value="2"/>
</dbReference>
<keyword evidence="2" id="KW-0456">Lyase</keyword>
<name>A0ABU0S1F8_9ACTN</name>
<dbReference type="InterPro" id="IPR041581">
    <property type="entry name" value="Glyoxalase_6"/>
</dbReference>
<dbReference type="InterPro" id="IPR029068">
    <property type="entry name" value="Glyas_Bleomycin-R_OHBP_Dase"/>
</dbReference>
<sequence length="279" mass="30176">MIRELESPVTVETLGHGRPSAEVVAERVPKIVGMTLRPVLVNVKALDDSAIGRFWAEALGWSVSSPEPGATAAKPAGFDWRDPVGVCVDVIAVPERKTTTKNRVHVDLATTSAAHQRELVARLKALGATTADVGQGDVPWTVLADPEGNEFCVLEPREVYRDTGPIAAVVVDCVDPRAMARFWDEAVDWALLEVTDDHVVLRDARGVGPYLEFLRKPDGKTVPDRVHLDLVPDPGDDKAAEVARLRTLGATDLDVGQGDVPWTCLSDPEGHEFCVLARS</sequence>
<evidence type="ECO:0000313" key="3">
    <source>
        <dbReference type="Proteomes" id="UP001223072"/>
    </source>
</evidence>
<dbReference type="GO" id="GO:0016829">
    <property type="term" value="F:lyase activity"/>
    <property type="evidence" value="ECO:0007669"/>
    <property type="project" value="UniProtKB-KW"/>
</dbReference>
<protein>
    <submittedName>
        <fullName evidence="2">Enzyme related to lactoylglutathione lyase</fullName>
    </submittedName>
</protein>
<dbReference type="SUPFAM" id="SSF54593">
    <property type="entry name" value="Glyoxalase/Bleomycin resistance protein/Dihydroxybiphenyl dioxygenase"/>
    <property type="match status" value="2"/>
</dbReference>
<gene>
    <name evidence="2" type="ORF">QFZ49_008078</name>
</gene>
<dbReference type="PANTHER" id="PTHR35908">
    <property type="entry name" value="HYPOTHETICAL FUSION PROTEIN"/>
    <property type="match status" value="1"/>
</dbReference>
<dbReference type="EMBL" id="JAUSZS010000009">
    <property type="protein sequence ID" value="MDQ0938096.1"/>
    <property type="molecule type" value="Genomic_DNA"/>
</dbReference>
<reference evidence="2 3" key="1">
    <citation type="submission" date="2023-07" db="EMBL/GenBank/DDBJ databases">
        <title>Comparative genomics of wheat-associated soil bacteria to identify genetic determinants of phenazine resistance.</title>
        <authorList>
            <person name="Mouncey N."/>
        </authorList>
    </citation>
    <scope>NUCLEOTIDE SEQUENCE [LARGE SCALE GENOMIC DNA]</scope>
    <source>
        <strain evidence="2 3">W2I16</strain>
    </source>
</reference>
<dbReference type="PANTHER" id="PTHR35908:SF1">
    <property type="entry name" value="CONSERVED PROTEIN"/>
    <property type="match status" value="1"/>
</dbReference>
<proteinExistence type="predicted"/>
<dbReference type="Proteomes" id="UP001223072">
    <property type="component" value="Unassembled WGS sequence"/>
</dbReference>
<accession>A0ABU0S1F8</accession>
<dbReference type="InterPro" id="IPR037523">
    <property type="entry name" value="VOC_core"/>
</dbReference>
<evidence type="ECO:0000313" key="2">
    <source>
        <dbReference type="EMBL" id="MDQ0938096.1"/>
    </source>
</evidence>